<dbReference type="PANTHER" id="PTHR11365:SF2">
    <property type="entry name" value="5-OXOPROLINASE"/>
    <property type="match status" value="1"/>
</dbReference>
<accession>A0ABZ1CSV9</accession>
<evidence type="ECO:0000313" key="4">
    <source>
        <dbReference type="Proteomes" id="UP001329825"/>
    </source>
</evidence>
<dbReference type="RefSeq" id="XP_062789020.1">
    <property type="nucleotide sequence ID" value="XM_062932969.1"/>
</dbReference>
<dbReference type="InterPro" id="IPR003692">
    <property type="entry name" value="Hydantoinase_B"/>
</dbReference>
<proteinExistence type="predicted"/>
<name>A0ABZ1CSV9_9TREE</name>
<evidence type="ECO:0000313" key="3">
    <source>
        <dbReference type="EMBL" id="WRT64280.1"/>
    </source>
</evidence>
<feature type="domain" description="Hydantoinase B/oxoprolinase" evidence="2">
    <location>
        <begin position="62"/>
        <end position="164"/>
    </location>
</feature>
<reference evidence="3 4" key="1">
    <citation type="submission" date="2024-01" db="EMBL/GenBank/DDBJ databases">
        <title>Comparative genomics of Cryptococcus and Kwoniella reveals pathogenesis evolution and contrasting modes of karyotype evolution via chromosome fusion or intercentromeric recombination.</title>
        <authorList>
            <person name="Coelho M.A."/>
            <person name="David-Palma M."/>
            <person name="Shea T."/>
            <person name="Bowers K."/>
            <person name="McGinley-Smith S."/>
            <person name="Mohammad A.W."/>
            <person name="Gnirke A."/>
            <person name="Yurkov A.M."/>
            <person name="Nowrousian M."/>
            <person name="Sun S."/>
            <person name="Cuomo C.A."/>
            <person name="Heitman J."/>
        </authorList>
    </citation>
    <scope>NUCLEOTIDE SEQUENCE [LARGE SCALE GENOMIC DNA]</scope>
    <source>
        <strain evidence="3">CBS 11374</strain>
    </source>
</reference>
<dbReference type="EMBL" id="CP141881">
    <property type="protein sequence ID" value="WRT64280.1"/>
    <property type="molecule type" value="Genomic_DNA"/>
</dbReference>
<feature type="compositionally biased region" description="Basic and acidic residues" evidence="1">
    <location>
        <begin position="340"/>
        <end position="353"/>
    </location>
</feature>
<feature type="region of interest" description="Disordered" evidence="1">
    <location>
        <begin position="333"/>
        <end position="365"/>
    </location>
</feature>
<protein>
    <recommendedName>
        <fullName evidence="2">Hydantoinase B/oxoprolinase domain-containing protein</fullName>
    </recommendedName>
</protein>
<feature type="domain" description="Hydantoinase B/oxoprolinase" evidence="2">
    <location>
        <begin position="240"/>
        <end position="338"/>
    </location>
</feature>
<organism evidence="3 4">
    <name type="scientific">Kwoniella shivajii</name>
    <dbReference type="NCBI Taxonomy" id="564305"/>
    <lineage>
        <taxon>Eukaryota</taxon>
        <taxon>Fungi</taxon>
        <taxon>Dikarya</taxon>
        <taxon>Basidiomycota</taxon>
        <taxon>Agaricomycotina</taxon>
        <taxon>Tremellomycetes</taxon>
        <taxon>Tremellales</taxon>
        <taxon>Cryptococcaceae</taxon>
        <taxon>Kwoniella</taxon>
    </lineage>
</organism>
<dbReference type="GeneID" id="87953342"/>
<dbReference type="Pfam" id="PF02538">
    <property type="entry name" value="Hydantoinase_B"/>
    <property type="match status" value="3"/>
</dbReference>
<feature type="domain" description="Hydantoinase B/oxoprolinase" evidence="2">
    <location>
        <begin position="165"/>
        <end position="232"/>
    </location>
</feature>
<dbReference type="Proteomes" id="UP001329825">
    <property type="component" value="Chromosome 1"/>
</dbReference>
<evidence type="ECO:0000259" key="2">
    <source>
        <dbReference type="Pfam" id="PF02538"/>
    </source>
</evidence>
<dbReference type="InterPro" id="IPR045079">
    <property type="entry name" value="Oxoprolinase-like"/>
</dbReference>
<dbReference type="PANTHER" id="PTHR11365">
    <property type="entry name" value="5-OXOPROLINASE RELATED"/>
    <property type="match status" value="1"/>
</dbReference>
<gene>
    <name evidence="3" type="ORF">IL334_001211</name>
</gene>
<sequence>MVKADYDPITLSLFGDLVANAPFVPVHLGSMSWSVKYQLRLHGKGLKDGDVLLTNSPIAGGSDIGGILPGSMPPTSTQLYEEGANIHSLKIVSDGYYDHDALYKVMVEDPAKYPGCSGSRSFKDVESDVKAQIAANNKGTNLLKALVKEYDLKTVHDYMDHIKNMRSMIGEDIPLNAGCLVPIDIRIPDGCLLSPSPESAVCGGNVMTSQRITDTVLLAFEACAASQGCCNKSRDFGTTLSPSSGGAGKFHGGEGCIRSLQFLQPLSVSILSERRSRAPYGLAGGGPGATGLNIWVKQPKHEDGKVRTINVGGKGTMQFGTGDMLVLHTPGGGGWGTPEHGVEEDRVKNRWEPRGTWADKAQPDF</sequence>
<evidence type="ECO:0000256" key="1">
    <source>
        <dbReference type="SAM" id="MobiDB-lite"/>
    </source>
</evidence>
<keyword evidence="4" id="KW-1185">Reference proteome</keyword>